<dbReference type="RefSeq" id="WP_207940424.1">
    <property type="nucleotide sequence ID" value="NZ_CP147251.1"/>
</dbReference>
<proteinExistence type="predicted"/>
<dbReference type="InterPro" id="IPR050536">
    <property type="entry name" value="DtxR_MntR_Metal-Reg"/>
</dbReference>
<sequence>MNSLSAEKEEYLKLIYYYNGQIELVGNNKIAKHLSLSNSSVTEMFQKLANDKLVKYFPYKGVQLTKYGLKKVEQLQRKQRLLRIFFEHHLECTEEEIMDLLNHLEHIDNQLFFNKLELFLNLT</sequence>
<dbReference type="InterPro" id="IPR036390">
    <property type="entry name" value="WH_DNA-bd_sf"/>
</dbReference>
<gene>
    <name evidence="2" type="ORF">DOK78_002087</name>
</gene>
<organism evidence="2 3">
    <name type="scientific">Candidatus Enterococcus lowellii</name>
    <dbReference type="NCBI Taxonomy" id="2230877"/>
    <lineage>
        <taxon>Bacteria</taxon>
        <taxon>Bacillati</taxon>
        <taxon>Bacillota</taxon>
        <taxon>Bacilli</taxon>
        <taxon>Lactobacillales</taxon>
        <taxon>Enterococcaceae</taxon>
        <taxon>Enterococcus</taxon>
    </lineage>
</organism>
<dbReference type="InterPro" id="IPR022687">
    <property type="entry name" value="HTH_DTXR"/>
</dbReference>
<dbReference type="PROSITE" id="PS50944">
    <property type="entry name" value="HTH_DTXR"/>
    <property type="match status" value="1"/>
</dbReference>
<dbReference type="Proteomes" id="UP000664701">
    <property type="component" value="Chromosome"/>
</dbReference>
<dbReference type="InterPro" id="IPR036388">
    <property type="entry name" value="WH-like_DNA-bd_sf"/>
</dbReference>
<dbReference type="Gene3D" id="1.10.10.10">
    <property type="entry name" value="Winged helix-like DNA-binding domain superfamily/Winged helix DNA-binding domain"/>
    <property type="match status" value="1"/>
</dbReference>
<dbReference type="InterPro" id="IPR036421">
    <property type="entry name" value="Fe_dep_repressor_sf"/>
</dbReference>
<dbReference type="SUPFAM" id="SSF46785">
    <property type="entry name" value="Winged helix' DNA-binding domain"/>
    <property type="match status" value="1"/>
</dbReference>
<dbReference type="Pfam" id="PF01325">
    <property type="entry name" value="Fe_dep_repress"/>
    <property type="match status" value="1"/>
</dbReference>
<dbReference type="PANTHER" id="PTHR33238:SF7">
    <property type="entry name" value="IRON-DEPENDENT TRANSCRIPTIONAL REGULATOR"/>
    <property type="match status" value="1"/>
</dbReference>
<evidence type="ECO:0000313" key="3">
    <source>
        <dbReference type="Proteomes" id="UP000664701"/>
    </source>
</evidence>
<evidence type="ECO:0000259" key="1">
    <source>
        <dbReference type="PROSITE" id="PS50944"/>
    </source>
</evidence>
<evidence type="ECO:0000313" key="2">
    <source>
        <dbReference type="EMBL" id="WYJ77449.1"/>
    </source>
</evidence>
<keyword evidence="3" id="KW-1185">Reference proteome</keyword>
<reference evidence="2 3" key="1">
    <citation type="submission" date="2021-03" db="EMBL/GenBank/DDBJ databases">
        <authorList>
            <person name="Gilmore M.S."/>
            <person name="Schwartzman J."/>
            <person name="Van Tyne D."/>
            <person name="Martin M."/>
            <person name="Earl A.M."/>
            <person name="Manson A.L."/>
            <person name="Straub T."/>
            <person name="Salamzade R."/>
            <person name="Saavedra J."/>
            <person name="Lebreton F."/>
            <person name="Prichula J."/>
            <person name="Schaufler K."/>
            <person name="Gaca A."/>
            <person name="Sgardioli B."/>
            <person name="Wagenaar J."/>
            <person name="Strong T."/>
        </authorList>
    </citation>
    <scope>NUCLEOTIDE SEQUENCE [LARGE SCALE GENOMIC DNA]</scope>
    <source>
        <strain evidence="2 3">DIV2402</strain>
    </source>
</reference>
<accession>A0ABZ2SU68</accession>
<dbReference type="SUPFAM" id="SSF47979">
    <property type="entry name" value="Iron-dependent repressor protein, dimerization domain"/>
    <property type="match status" value="1"/>
</dbReference>
<dbReference type="InterPro" id="IPR022689">
    <property type="entry name" value="Iron_dep_repressor"/>
</dbReference>
<protein>
    <submittedName>
        <fullName evidence="2">DtxR family transcriptional regulator, Mn-dependent transcriptional regulator</fullName>
    </submittedName>
</protein>
<name>A0ABZ2SU68_9ENTE</name>
<dbReference type="EMBL" id="CP147251">
    <property type="protein sequence ID" value="WYJ77449.1"/>
    <property type="molecule type" value="Genomic_DNA"/>
</dbReference>
<dbReference type="SMART" id="SM00529">
    <property type="entry name" value="HTH_DTXR"/>
    <property type="match status" value="1"/>
</dbReference>
<reference evidence="2 3" key="2">
    <citation type="submission" date="2024-03" db="EMBL/GenBank/DDBJ databases">
        <title>The Genome Sequence of Enterococcus sp. DIV2402.</title>
        <authorList>
            <consortium name="The Broad Institute Genomics Platform"/>
            <consortium name="The Broad Institute Microbial Omics Core"/>
            <consortium name="The Broad Institute Genomic Center for Infectious Diseases"/>
            <person name="Earl A."/>
            <person name="Manson A."/>
            <person name="Gilmore M."/>
            <person name="Schwartman J."/>
            <person name="Shea T."/>
            <person name="Abouelleil A."/>
            <person name="Cao P."/>
            <person name="Chapman S."/>
            <person name="Cusick C."/>
            <person name="Young S."/>
            <person name="Neafsey D."/>
            <person name="Nusbaum C."/>
            <person name="Birren B."/>
        </authorList>
    </citation>
    <scope>NUCLEOTIDE SEQUENCE [LARGE SCALE GENOMIC DNA]</scope>
    <source>
        <strain evidence="2 3">DIV2402</strain>
    </source>
</reference>
<dbReference type="PANTHER" id="PTHR33238">
    <property type="entry name" value="IRON (METAL) DEPENDENT REPRESSOR, DTXR FAMILY"/>
    <property type="match status" value="1"/>
</dbReference>
<feature type="domain" description="HTH dtxR-type" evidence="1">
    <location>
        <begin position="1"/>
        <end position="65"/>
    </location>
</feature>